<dbReference type="AlphaFoldDB" id="A0A1G8CXN3"/>
<accession>A0A1G8CXN3</accession>
<gene>
    <name evidence="2" type="ORF">SAMN05421818_10565</name>
</gene>
<reference evidence="3" key="1">
    <citation type="submission" date="2016-10" db="EMBL/GenBank/DDBJ databases">
        <authorList>
            <person name="Varghese N."/>
            <person name="Submissions S."/>
        </authorList>
    </citation>
    <scope>NUCLEOTIDE SEQUENCE [LARGE SCALE GENOMIC DNA]</scope>
    <source>
        <strain evidence="3">DSM 23313</strain>
    </source>
</reference>
<keyword evidence="1" id="KW-0732">Signal</keyword>
<keyword evidence="3" id="KW-1185">Reference proteome</keyword>
<sequence>MKKLSLIVAFITSALFLGSCEGPTGPAGPAIYPSIFEYTFSFDGDLDKNVVGHLQQAPVKVYDGDIVLAYILTGVTNDNKRIWTPMPHRYFVTDIDTNKEEELEFSYNFSPYDIEITASASTKLRLFNGDAQGKNGLLKGRTFRVAYIPAQDPRQVNKSVEGKNVRTPLSYEEAVAKYNLQNVVVKKQN</sequence>
<feature type="chain" id="PRO_5017441941" description="Lipoprotein" evidence="1">
    <location>
        <begin position="20"/>
        <end position="189"/>
    </location>
</feature>
<dbReference type="Proteomes" id="UP000243588">
    <property type="component" value="Unassembled WGS sequence"/>
</dbReference>
<protein>
    <recommendedName>
        <fullName evidence="4">Lipoprotein</fullName>
    </recommendedName>
</protein>
<evidence type="ECO:0000313" key="3">
    <source>
        <dbReference type="Proteomes" id="UP000243588"/>
    </source>
</evidence>
<organism evidence="2 3">
    <name type="scientific">Myroides phaeus</name>
    <dbReference type="NCBI Taxonomy" id="702745"/>
    <lineage>
        <taxon>Bacteria</taxon>
        <taxon>Pseudomonadati</taxon>
        <taxon>Bacteroidota</taxon>
        <taxon>Flavobacteriia</taxon>
        <taxon>Flavobacteriales</taxon>
        <taxon>Flavobacteriaceae</taxon>
        <taxon>Myroides</taxon>
    </lineage>
</organism>
<dbReference type="EMBL" id="FNDQ01000005">
    <property type="protein sequence ID" value="SDH50215.1"/>
    <property type="molecule type" value="Genomic_DNA"/>
</dbReference>
<dbReference type="RefSeq" id="WP_090406583.1">
    <property type="nucleotide sequence ID" value="NZ_FNDQ01000005.1"/>
</dbReference>
<evidence type="ECO:0000256" key="1">
    <source>
        <dbReference type="SAM" id="SignalP"/>
    </source>
</evidence>
<proteinExistence type="predicted"/>
<evidence type="ECO:0008006" key="4">
    <source>
        <dbReference type="Google" id="ProtNLM"/>
    </source>
</evidence>
<dbReference type="STRING" id="702745.SAMN05421818_10565"/>
<dbReference type="PROSITE" id="PS51257">
    <property type="entry name" value="PROKAR_LIPOPROTEIN"/>
    <property type="match status" value="1"/>
</dbReference>
<feature type="signal peptide" evidence="1">
    <location>
        <begin position="1"/>
        <end position="19"/>
    </location>
</feature>
<evidence type="ECO:0000313" key="2">
    <source>
        <dbReference type="EMBL" id="SDH50215.1"/>
    </source>
</evidence>
<name>A0A1G8CXN3_9FLAO</name>